<keyword evidence="7" id="KW-0408">Iron</keyword>
<keyword evidence="8" id="KW-0350">Heme biosynthesis</keyword>
<evidence type="ECO:0000256" key="7">
    <source>
        <dbReference type="ARBA" id="ARBA00023004"/>
    </source>
</evidence>
<evidence type="ECO:0000313" key="14">
    <source>
        <dbReference type="Proteomes" id="UP000218899"/>
    </source>
</evidence>
<dbReference type="EMBL" id="AP014936">
    <property type="protein sequence ID" value="BAU46823.1"/>
    <property type="molecule type" value="Genomic_DNA"/>
</dbReference>
<name>A0A1B4V0K6_9GAMM</name>
<dbReference type="AlphaFoldDB" id="A0A1B4V0K6"/>
<gene>
    <name evidence="13" type="ORF">SVA_0241</name>
</gene>
<keyword evidence="14" id="KW-1185">Reference proteome</keyword>
<evidence type="ECO:0000256" key="1">
    <source>
        <dbReference type="ARBA" id="ARBA00004141"/>
    </source>
</evidence>
<dbReference type="GO" id="GO:0016020">
    <property type="term" value="C:membrane"/>
    <property type="evidence" value="ECO:0007669"/>
    <property type="project" value="UniProtKB-SubCell"/>
</dbReference>
<keyword evidence="10" id="KW-1015">Disulfide bond</keyword>
<dbReference type="GO" id="GO:0016491">
    <property type="term" value="F:oxidoreductase activity"/>
    <property type="evidence" value="ECO:0007669"/>
    <property type="project" value="UniProtKB-KW"/>
</dbReference>
<feature type="transmembrane region" description="Helical" evidence="12">
    <location>
        <begin position="67"/>
        <end position="84"/>
    </location>
</feature>
<evidence type="ECO:0000256" key="3">
    <source>
        <dbReference type="ARBA" id="ARBA00022692"/>
    </source>
</evidence>
<dbReference type="RefSeq" id="WP_096457618.1">
    <property type="nucleotide sequence ID" value="NZ_AP014936.1"/>
</dbReference>
<evidence type="ECO:0000256" key="11">
    <source>
        <dbReference type="ARBA" id="ARBA00023444"/>
    </source>
</evidence>
<organism evidence="13 14">
    <name type="scientific">Sulfurifustis variabilis</name>
    <dbReference type="NCBI Taxonomy" id="1675686"/>
    <lineage>
        <taxon>Bacteria</taxon>
        <taxon>Pseudomonadati</taxon>
        <taxon>Pseudomonadota</taxon>
        <taxon>Gammaproteobacteria</taxon>
        <taxon>Acidiferrobacterales</taxon>
        <taxon>Acidiferrobacteraceae</taxon>
        <taxon>Sulfurifustis</taxon>
    </lineage>
</organism>
<protein>
    <submittedName>
        <fullName evidence="13">Cytochrome C oxidase subunit I</fullName>
    </submittedName>
</protein>
<keyword evidence="3 12" id="KW-0812">Transmembrane</keyword>
<accession>A0A1B4V0K6</accession>
<feature type="transmembrane region" description="Helical" evidence="12">
    <location>
        <begin position="251"/>
        <end position="269"/>
    </location>
</feature>
<feature type="transmembrane region" description="Helical" evidence="12">
    <location>
        <begin position="91"/>
        <end position="108"/>
    </location>
</feature>
<evidence type="ECO:0000256" key="9">
    <source>
        <dbReference type="ARBA" id="ARBA00023136"/>
    </source>
</evidence>
<sequence>MKAPRHRAVERSVLAFAGLLTLVVLALSAYLRFEAADLGCADWPDCYARIAAVEQRAGGPVAALRRTTASVLGLVALGYFFFALRRRRRRIAGTALVALTALLAWVGVHTPSPLEPWVTLLNVTAGMALLGVYGGLWLHPDAPPPARWTGRRVAAGVGVGIVFAQIALGAWASAHYSEPACPGLLCPADASAVRIADAFDPTRRLAVAEGRVAVDGVSAVVQRAHRLGALLAFLYIGALALRALRTPAARAAGLAVLALLLVQTALGFAGSLLGYPLWIAVGHNAVAAVLLLGAVRLYHVYARD</sequence>
<dbReference type="InterPro" id="IPR003780">
    <property type="entry name" value="COX15/CtaA_fam"/>
</dbReference>
<feature type="transmembrane region" description="Helical" evidence="12">
    <location>
        <begin position="227"/>
        <end position="244"/>
    </location>
</feature>
<evidence type="ECO:0000256" key="6">
    <source>
        <dbReference type="ARBA" id="ARBA00023002"/>
    </source>
</evidence>
<dbReference type="KEGG" id="sva:SVA_0241"/>
<evidence type="ECO:0000256" key="10">
    <source>
        <dbReference type="ARBA" id="ARBA00023157"/>
    </source>
</evidence>
<dbReference type="PANTHER" id="PTHR35457">
    <property type="entry name" value="HEME A SYNTHASE"/>
    <property type="match status" value="1"/>
</dbReference>
<dbReference type="PANTHER" id="PTHR35457:SF1">
    <property type="entry name" value="HEME A SYNTHASE"/>
    <property type="match status" value="1"/>
</dbReference>
<proteinExistence type="predicted"/>
<comment type="subcellular location">
    <subcellularLocation>
        <location evidence="1">Membrane</location>
        <topology evidence="1">Multi-pass membrane protein</topology>
    </subcellularLocation>
</comment>
<dbReference type="OrthoDB" id="1447144at2"/>
<keyword evidence="5 12" id="KW-1133">Transmembrane helix</keyword>
<feature type="transmembrane region" description="Helical" evidence="12">
    <location>
        <begin position="275"/>
        <end position="298"/>
    </location>
</feature>
<comment type="pathway">
    <text evidence="11">Porphyrin-containing compound metabolism.</text>
</comment>
<evidence type="ECO:0000313" key="13">
    <source>
        <dbReference type="EMBL" id="BAU46823.1"/>
    </source>
</evidence>
<evidence type="ECO:0000256" key="8">
    <source>
        <dbReference type="ARBA" id="ARBA00023133"/>
    </source>
</evidence>
<feature type="transmembrane region" description="Helical" evidence="12">
    <location>
        <begin position="120"/>
        <end position="140"/>
    </location>
</feature>
<reference evidence="13 14" key="1">
    <citation type="submission" date="2015-08" db="EMBL/GenBank/DDBJ databases">
        <title>Complete genome sequence of Sulfurifustis variabilis.</title>
        <authorList>
            <person name="Miura A."/>
            <person name="Kojima H."/>
            <person name="Fukui M."/>
        </authorList>
    </citation>
    <scope>NUCLEOTIDE SEQUENCE [LARGE SCALE GENOMIC DNA]</scope>
    <source>
        <strain evidence="14">skN76</strain>
    </source>
</reference>
<dbReference type="Proteomes" id="UP000218899">
    <property type="component" value="Chromosome"/>
</dbReference>
<feature type="transmembrane region" description="Helical" evidence="12">
    <location>
        <begin position="12"/>
        <end position="33"/>
    </location>
</feature>
<feature type="transmembrane region" description="Helical" evidence="12">
    <location>
        <begin position="152"/>
        <end position="174"/>
    </location>
</feature>
<dbReference type="InterPro" id="IPR050450">
    <property type="entry name" value="COX15/CtaA_HemeA_synthase"/>
</dbReference>
<dbReference type="GO" id="GO:0006784">
    <property type="term" value="P:heme A biosynthetic process"/>
    <property type="evidence" value="ECO:0007669"/>
    <property type="project" value="InterPro"/>
</dbReference>
<keyword evidence="2" id="KW-1003">Cell membrane</keyword>
<evidence type="ECO:0000256" key="2">
    <source>
        <dbReference type="ARBA" id="ARBA00022475"/>
    </source>
</evidence>
<keyword evidence="4" id="KW-0479">Metal-binding</keyword>
<evidence type="ECO:0000256" key="5">
    <source>
        <dbReference type="ARBA" id="ARBA00022989"/>
    </source>
</evidence>
<dbReference type="Pfam" id="PF02628">
    <property type="entry name" value="COX15-CtaA"/>
    <property type="match status" value="1"/>
</dbReference>
<keyword evidence="9 12" id="KW-0472">Membrane</keyword>
<evidence type="ECO:0000256" key="4">
    <source>
        <dbReference type="ARBA" id="ARBA00022723"/>
    </source>
</evidence>
<dbReference type="GO" id="GO:0046872">
    <property type="term" value="F:metal ion binding"/>
    <property type="evidence" value="ECO:0007669"/>
    <property type="project" value="UniProtKB-KW"/>
</dbReference>
<evidence type="ECO:0000256" key="12">
    <source>
        <dbReference type="SAM" id="Phobius"/>
    </source>
</evidence>
<keyword evidence="6" id="KW-0560">Oxidoreductase</keyword>